<evidence type="ECO:0000256" key="2">
    <source>
        <dbReference type="SAM" id="MobiDB-lite"/>
    </source>
</evidence>
<accession>A0ABQ2FLW9</accession>
<proteinExistence type="predicted"/>
<dbReference type="InterPro" id="IPR017224">
    <property type="entry name" value="Opine_Oxase_asu/HCN_bsu"/>
</dbReference>
<dbReference type="Proteomes" id="UP000604341">
    <property type="component" value="Unassembled WGS sequence"/>
</dbReference>
<dbReference type="PRINTS" id="PR00411">
    <property type="entry name" value="PNDRDTASEI"/>
</dbReference>
<dbReference type="Pfam" id="PF07992">
    <property type="entry name" value="Pyr_redox_2"/>
    <property type="match status" value="1"/>
</dbReference>
<keyword evidence="5" id="KW-1185">Reference proteome</keyword>
<sequence length="446" mass="46321">MTAERADVVVVGAGPAGLQAARTAAQGGAAVLLLDAGPGPGGQIWRGLSPAQAGVAGALLRDVQALKVTHLSRAEVSLATAGPAGGYDLVVVTPGGLRHIHAPKLILATGATERFLPFPGWTLPGVVGAGGLQAMTKSGLVIRGQRVVVAGTGPLLLAVAASLRDRGAQVVAVAEQARWPDLARFSLRASRLPGKGRETLALATRLRGVPVWPGTYPLRAAGEDRVTSVTLRRGQRTVTLDCDWLAVGFGLVPDTRLAVLLGCELQRGAVQVGDQQQTSRPDLYAAGELTGVGGVDQALLEGFTAGCAATGQQERLAAVADRAAALRAFQGTLERSFALRPELRALPEPDTVVCRCEDVPFSALHRCASWTDAKIQTRCGMGACQGRVCGPATTALFDWIFTGVRPPLTPLRLSDLLQAAEPRAEPPRPAAPTPPAPTPFPEEEIA</sequence>
<evidence type="ECO:0000256" key="1">
    <source>
        <dbReference type="ARBA" id="ARBA00023002"/>
    </source>
</evidence>
<evidence type="ECO:0000259" key="3">
    <source>
        <dbReference type="Pfam" id="PF07992"/>
    </source>
</evidence>
<evidence type="ECO:0000313" key="5">
    <source>
        <dbReference type="Proteomes" id="UP000604341"/>
    </source>
</evidence>
<reference evidence="5" key="1">
    <citation type="journal article" date="2019" name="Int. J. Syst. Evol. Microbiol.">
        <title>The Global Catalogue of Microorganisms (GCM) 10K type strain sequencing project: providing services to taxonomists for standard genome sequencing and annotation.</title>
        <authorList>
            <consortium name="The Broad Institute Genomics Platform"/>
            <consortium name="The Broad Institute Genome Sequencing Center for Infectious Disease"/>
            <person name="Wu L."/>
            <person name="Ma J."/>
        </authorList>
    </citation>
    <scope>NUCLEOTIDE SEQUENCE [LARGE SCALE GENOMIC DNA]</scope>
    <source>
        <strain evidence="5">JCM 19173</strain>
    </source>
</reference>
<dbReference type="InterPro" id="IPR041854">
    <property type="entry name" value="BFD-like_2Fe2S-bd_dom_sf"/>
</dbReference>
<comment type="caution">
    <text evidence="4">The sequence shown here is derived from an EMBL/GenBank/DDBJ whole genome shotgun (WGS) entry which is preliminary data.</text>
</comment>
<evidence type="ECO:0000313" key="4">
    <source>
        <dbReference type="EMBL" id="GGL08325.1"/>
    </source>
</evidence>
<dbReference type="InterPro" id="IPR036188">
    <property type="entry name" value="FAD/NAD-bd_sf"/>
</dbReference>
<protein>
    <submittedName>
        <fullName evidence="4">Oxidoreductase</fullName>
    </submittedName>
</protein>
<dbReference type="EMBL" id="BMPE01000009">
    <property type="protein sequence ID" value="GGL08325.1"/>
    <property type="molecule type" value="Genomic_DNA"/>
</dbReference>
<organism evidence="4 5">
    <name type="scientific">Deinococcus radiotolerans</name>
    <dbReference type="NCBI Taxonomy" id="1309407"/>
    <lineage>
        <taxon>Bacteria</taxon>
        <taxon>Thermotogati</taxon>
        <taxon>Deinococcota</taxon>
        <taxon>Deinococci</taxon>
        <taxon>Deinococcales</taxon>
        <taxon>Deinococcaceae</taxon>
        <taxon>Deinococcus</taxon>
    </lineage>
</organism>
<feature type="compositionally biased region" description="Pro residues" evidence="2">
    <location>
        <begin position="427"/>
        <end position="440"/>
    </location>
</feature>
<feature type="region of interest" description="Disordered" evidence="2">
    <location>
        <begin position="418"/>
        <end position="446"/>
    </location>
</feature>
<feature type="domain" description="FAD/NAD(P)-binding" evidence="3">
    <location>
        <begin position="7"/>
        <end position="292"/>
    </location>
</feature>
<dbReference type="InterPro" id="IPR023753">
    <property type="entry name" value="FAD/NAD-binding_dom"/>
</dbReference>
<dbReference type="PANTHER" id="PTHR42949:SF3">
    <property type="entry name" value="ANAEROBIC GLYCEROL-3-PHOSPHATE DEHYDROGENASE SUBUNIT B"/>
    <property type="match status" value="1"/>
</dbReference>
<dbReference type="Gene3D" id="1.10.10.1100">
    <property type="entry name" value="BFD-like [2Fe-2S]-binding domain"/>
    <property type="match status" value="1"/>
</dbReference>
<dbReference type="PANTHER" id="PTHR42949">
    <property type="entry name" value="ANAEROBIC GLYCEROL-3-PHOSPHATE DEHYDROGENASE SUBUNIT B"/>
    <property type="match status" value="1"/>
</dbReference>
<gene>
    <name evidence="4" type="primary">ooxA</name>
    <name evidence="4" type="ORF">GCM10010844_28890</name>
</gene>
<keyword evidence="1" id="KW-0560">Oxidoreductase</keyword>
<dbReference type="PIRSF" id="PIRSF037495">
    <property type="entry name" value="Opine_OX_OoxA/HcnB"/>
    <property type="match status" value="1"/>
</dbReference>
<dbReference type="RefSeq" id="WP_189069699.1">
    <property type="nucleotide sequence ID" value="NZ_BMPE01000009.1"/>
</dbReference>
<dbReference type="SUPFAM" id="SSF51905">
    <property type="entry name" value="FAD/NAD(P)-binding domain"/>
    <property type="match status" value="1"/>
</dbReference>
<name>A0ABQ2FLW9_9DEIO</name>
<dbReference type="InterPro" id="IPR051691">
    <property type="entry name" value="Metab_Enz_Cyan_OpOx_G3PDH"/>
</dbReference>
<dbReference type="Gene3D" id="3.50.50.60">
    <property type="entry name" value="FAD/NAD(P)-binding domain"/>
    <property type="match status" value="3"/>
</dbReference>
<dbReference type="PRINTS" id="PR00368">
    <property type="entry name" value="FADPNR"/>
</dbReference>